<sequence>MWMESCTADMAGRRDQAGYPGAHVSGGRVSESPEQTRRVCHPRRRRVVFPRDLSLAIYSARGFISADDTIDTTTATTIHDGVLLLDHSRLRARRRPRRSLRPPTMADINPDDLIQFCELTGADPMLAAKYLRVADRDLSNAVTLFMDLGGTDLPDIDAPALPPSRPAAPPARRAPPPAFAENDDDDDVEMPDYEEMDEDEDDDVNIVETTAAPAPSAPEVRPPPPSWAAAAGLSSSGGSASSLNSRDRARGNAGRGSASSSTGRLAALGVNAFGFEVPAASSSTQRPFYEANNKLHSLFAPPADLMFKGTFDNAKEIGRREHKWVLVDLHDPTEFACEVLNRDLWKHHDVQEAVRANFLFLQPRTTDNDGRAYRTLYPVAGCPHVAILDPRTGERMAIVGSTAPTMSAPITRAPRLLKDPAEFVTFIFEFLDAHPLVTAAPAVAAAPSVGGAEDDQLAAALRASAQDDAALQAALKASVSAADEDEALQAALRASLADAPSASPKNDVVDMTDHESDAESDAGPTNGDDPIAALTPLTDPEPPAGAGTTRVQARLPDGQRLVRRFRLADPVSDLYRWIKAKVPEANDAPFALVYVRQDLSEVLEQSVADAGLANAAVAMSYL</sequence>
<evidence type="ECO:0000259" key="2">
    <source>
        <dbReference type="PROSITE" id="PS50033"/>
    </source>
</evidence>
<dbReference type="GO" id="GO:0005634">
    <property type="term" value="C:nucleus"/>
    <property type="evidence" value="ECO:0007669"/>
    <property type="project" value="TreeGrafter"/>
</dbReference>
<dbReference type="Pfam" id="PF14555">
    <property type="entry name" value="UBA_4"/>
    <property type="match status" value="1"/>
</dbReference>
<feature type="domain" description="UBX" evidence="2">
    <location>
        <begin position="544"/>
        <end position="620"/>
    </location>
</feature>
<dbReference type="SUPFAM" id="SSF52833">
    <property type="entry name" value="Thioredoxin-like"/>
    <property type="match status" value="1"/>
</dbReference>
<dbReference type="Gene3D" id="3.10.20.90">
    <property type="entry name" value="Phosphatidylinositol 3-kinase Catalytic Subunit, Chain A, domain 1"/>
    <property type="match status" value="1"/>
</dbReference>
<feature type="compositionally biased region" description="Basic and acidic residues" evidence="1">
    <location>
        <begin position="507"/>
        <end position="517"/>
    </location>
</feature>
<feature type="region of interest" description="Disordered" evidence="1">
    <location>
        <begin position="156"/>
        <end position="262"/>
    </location>
</feature>
<feature type="compositionally biased region" description="Low complexity" evidence="1">
    <location>
        <begin position="227"/>
        <end position="244"/>
    </location>
</feature>
<dbReference type="PROSITE" id="PS50033">
    <property type="entry name" value="UBX"/>
    <property type="match status" value="1"/>
</dbReference>
<dbReference type="EMBL" id="GG745376">
    <property type="protein sequence ID" value="KNE71985.1"/>
    <property type="molecule type" value="Genomic_DNA"/>
</dbReference>
<feature type="region of interest" description="Disordered" evidence="1">
    <location>
        <begin position="13"/>
        <end position="35"/>
    </location>
</feature>
<dbReference type="InterPro" id="IPR050730">
    <property type="entry name" value="UBX_domain-protein"/>
</dbReference>
<name>A0A0L0TBB4_ALLM3</name>
<accession>A0A0L0TBB4</accession>
<reference evidence="4" key="2">
    <citation type="submission" date="2009-11" db="EMBL/GenBank/DDBJ databases">
        <title>The Genome Sequence of Allomyces macrogynus strain ATCC 38327.</title>
        <authorList>
            <consortium name="The Broad Institute Genome Sequencing Platform"/>
            <person name="Russ C."/>
            <person name="Cuomo C."/>
            <person name="Shea T."/>
            <person name="Young S.K."/>
            <person name="Zeng Q."/>
            <person name="Koehrsen M."/>
            <person name="Haas B."/>
            <person name="Borodovsky M."/>
            <person name="Guigo R."/>
            <person name="Alvarado L."/>
            <person name="Berlin A."/>
            <person name="Borenstein D."/>
            <person name="Chen Z."/>
            <person name="Engels R."/>
            <person name="Freedman E."/>
            <person name="Gellesch M."/>
            <person name="Goldberg J."/>
            <person name="Griggs A."/>
            <person name="Gujja S."/>
            <person name="Heiman D."/>
            <person name="Hepburn T."/>
            <person name="Howarth C."/>
            <person name="Jen D."/>
            <person name="Larson L."/>
            <person name="Lewis B."/>
            <person name="Mehta T."/>
            <person name="Park D."/>
            <person name="Pearson M."/>
            <person name="Roberts A."/>
            <person name="Saif S."/>
            <person name="Shenoy N."/>
            <person name="Sisk P."/>
            <person name="Stolte C."/>
            <person name="Sykes S."/>
            <person name="Walk T."/>
            <person name="White J."/>
            <person name="Yandava C."/>
            <person name="Burger G."/>
            <person name="Gray M.W."/>
            <person name="Holland P.W.H."/>
            <person name="King N."/>
            <person name="Lang F.B.F."/>
            <person name="Roger A.J."/>
            <person name="Ruiz-Trillo I."/>
            <person name="Lander E."/>
            <person name="Nusbaum C."/>
        </authorList>
    </citation>
    <scope>NUCLEOTIDE SEQUENCE [LARGE SCALE GENOMIC DNA]</scope>
    <source>
        <strain evidence="4">ATCC 38327</strain>
    </source>
</reference>
<dbReference type="SUPFAM" id="SSF54236">
    <property type="entry name" value="Ubiquitin-like"/>
    <property type="match status" value="1"/>
</dbReference>
<dbReference type="CDD" id="cd02958">
    <property type="entry name" value="UAS"/>
    <property type="match status" value="1"/>
</dbReference>
<dbReference type="Proteomes" id="UP000054350">
    <property type="component" value="Unassembled WGS sequence"/>
</dbReference>
<dbReference type="SMART" id="SM00166">
    <property type="entry name" value="UBX"/>
    <property type="match status" value="1"/>
</dbReference>
<dbReference type="AlphaFoldDB" id="A0A0L0TBB4"/>
<organism evidence="3 4">
    <name type="scientific">Allomyces macrogynus (strain ATCC 38327)</name>
    <name type="common">Allomyces javanicus var. macrogynus</name>
    <dbReference type="NCBI Taxonomy" id="578462"/>
    <lineage>
        <taxon>Eukaryota</taxon>
        <taxon>Fungi</taxon>
        <taxon>Fungi incertae sedis</taxon>
        <taxon>Blastocladiomycota</taxon>
        <taxon>Blastocladiomycetes</taxon>
        <taxon>Blastocladiales</taxon>
        <taxon>Blastocladiaceae</taxon>
        <taxon>Allomyces</taxon>
    </lineage>
</organism>
<dbReference type="Pfam" id="PF13899">
    <property type="entry name" value="Thioredoxin_7"/>
    <property type="match status" value="1"/>
</dbReference>
<dbReference type="CDD" id="cd01767">
    <property type="entry name" value="UBX"/>
    <property type="match status" value="1"/>
</dbReference>
<protein>
    <recommendedName>
        <fullName evidence="2">UBX domain-containing protein</fullName>
    </recommendedName>
</protein>
<dbReference type="GO" id="GO:0043161">
    <property type="term" value="P:proteasome-mediated ubiquitin-dependent protein catabolic process"/>
    <property type="evidence" value="ECO:0007669"/>
    <property type="project" value="TreeGrafter"/>
</dbReference>
<gene>
    <name evidence="3" type="ORF">AMAG_15927</name>
</gene>
<dbReference type="SMART" id="SM00594">
    <property type="entry name" value="UAS"/>
    <property type="match status" value="1"/>
</dbReference>
<feature type="compositionally biased region" description="Pro residues" evidence="1">
    <location>
        <begin position="160"/>
        <end position="178"/>
    </location>
</feature>
<dbReference type="GO" id="GO:0043130">
    <property type="term" value="F:ubiquitin binding"/>
    <property type="evidence" value="ECO:0007669"/>
    <property type="project" value="TreeGrafter"/>
</dbReference>
<dbReference type="InterPro" id="IPR036249">
    <property type="entry name" value="Thioredoxin-like_sf"/>
</dbReference>
<dbReference type="InterPro" id="IPR006577">
    <property type="entry name" value="UAS"/>
</dbReference>
<dbReference type="CDD" id="cd14273">
    <property type="entry name" value="UBA_TAP-C_like"/>
    <property type="match status" value="1"/>
</dbReference>
<dbReference type="InterPro" id="IPR001012">
    <property type="entry name" value="UBX_dom"/>
</dbReference>
<feature type="compositionally biased region" description="Acidic residues" evidence="1">
    <location>
        <begin position="181"/>
        <end position="205"/>
    </location>
</feature>
<dbReference type="PANTHER" id="PTHR23322:SF6">
    <property type="entry name" value="UBX DOMAIN-CONTAINING PROTEIN 7"/>
    <property type="match status" value="1"/>
</dbReference>
<dbReference type="Pfam" id="PF00789">
    <property type="entry name" value="UBX"/>
    <property type="match status" value="1"/>
</dbReference>
<reference evidence="3 4" key="1">
    <citation type="submission" date="2009-11" db="EMBL/GenBank/DDBJ databases">
        <title>Annotation of Allomyces macrogynus ATCC 38327.</title>
        <authorList>
            <consortium name="The Broad Institute Genome Sequencing Platform"/>
            <person name="Russ C."/>
            <person name="Cuomo C."/>
            <person name="Burger G."/>
            <person name="Gray M.W."/>
            <person name="Holland P.W.H."/>
            <person name="King N."/>
            <person name="Lang F.B.F."/>
            <person name="Roger A.J."/>
            <person name="Ruiz-Trillo I."/>
            <person name="Young S.K."/>
            <person name="Zeng Q."/>
            <person name="Gargeya S."/>
            <person name="Fitzgerald M."/>
            <person name="Haas B."/>
            <person name="Abouelleil A."/>
            <person name="Alvarado L."/>
            <person name="Arachchi H.M."/>
            <person name="Berlin A."/>
            <person name="Chapman S.B."/>
            <person name="Gearin G."/>
            <person name="Goldberg J."/>
            <person name="Griggs A."/>
            <person name="Gujja S."/>
            <person name="Hansen M."/>
            <person name="Heiman D."/>
            <person name="Howarth C."/>
            <person name="Larimer J."/>
            <person name="Lui A."/>
            <person name="MacDonald P.J.P."/>
            <person name="McCowen C."/>
            <person name="Montmayeur A."/>
            <person name="Murphy C."/>
            <person name="Neiman D."/>
            <person name="Pearson M."/>
            <person name="Priest M."/>
            <person name="Roberts A."/>
            <person name="Saif S."/>
            <person name="Shea T."/>
            <person name="Sisk P."/>
            <person name="Stolte C."/>
            <person name="Sykes S."/>
            <person name="Wortman J."/>
            <person name="Nusbaum C."/>
            <person name="Birren B."/>
        </authorList>
    </citation>
    <scope>NUCLEOTIDE SEQUENCE [LARGE SCALE GENOMIC DNA]</scope>
    <source>
        <strain evidence="3 4">ATCC 38327</strain>
    </source>
</reference>
<dbReference type="PANTHER" id="PTHR23322">
    <property type="entry name" value="FAS-ASSOCIATED PROTEIN"/>
    <property type="match status" value="1"/>
</dbReference>
<dbReference type="InterPro" id="IPR029071">
    <property type="entry name" value="Ubiquitin-like_domsf"/>
</dbReference>
<feature type="region of interest" description="Disordered" evidence="1">
    <location>
        <begin position="496"/>
        <end position="553"/>
    </location>
</feature>
<dbReference type="VEuPathDB" id="FungiDB:AMAG_15927"/>
<dbReference type="STRING" id="578462.A0A0L0TBB4"/>
<feature type="compositionally biased region" description="Low complexity" evidence="1">
    <location>
        <begin position="251"/>
        <end position="262"/>
    </location>
</feature>
<dbReference type="eggNOG" id="KOG1364">
    <property type="taxonomic scope" value="Eukaryota"/>
</dbReference>
<keyword evidence="4" id="KW-1185">Reference proteome</keyword>
<evidence type="ECO:0000256" key="1">
    <source>
        <dbReference type="SAM" id="MobiDB-lite"/>
    </source>
</evidence>
<dbReference type="Gene3D" id="3.40.30.10">
    <property type="entry name" value="Glutaredoxin"/>
    <property type="match status" value="1"/>
</dbReference>
<evidence type="ECO:0000313" key="3">
    <source>
        <dbReference type="EMBL" id="KNE71985.1"/>
    </source>
</evidence>
<proteinExistence type="predicted"/>
<evidence type="ECO:0000313" key="4">
    <source>
        <dbReference type="Proteomes" id="UP000054350"/>
    </source>
</evidence>
<dbReference type="OrthoDB" id="270602at2759"/>